<feature type="region of interest" description="Disordered" evidence="1">
    <location>
        <begin position="57"/>
        <end position="82"/>
    </location>
</feature>
<accession>A0ABU8LHR1</accession>
<dbReference type="EMBL" id="JBBDGN010000002">
    <property type="protein sequence ID" value="MEJ1090864.1"/>
    <property type="molecule type" value="Genomic_DNA"/>
</dbReference>
<protein>
    <submittedName>
        <fullName evidence="2">DUF2630 family protein</fullName>
    </submittedName>
</protein>
<evidence type="ECO:0000313" key="3">
    <source>
        <dbReference type="Proteomes" id="UP001366085"/>
    </source>
</evidence>
<feature type="compositionally biased region" description="Basic and acidic residues" evidence="1">
    <location>
        <begin position="57"/>
        <end position="75"/>
    </location>
</feature>
<evidence type="ECO:0000256" key="1">
    <source>
        <dbReference type="SAM" id="MobiDB-lite"/>
    </source>
</evidence>
<sequence length="82" mass="9351">MTSDHSIRDEIAAAIEEERSLRADLAAGRISQEHENNRIAGLEDHLDQLWDLLRRRQAERDAGQDPDDARPRSVEQVEGYEG</sequence>
<organism evidence="2 3">
    <name type="scientific">Microbacterium istanbulense</name>
    <dbReference type="NCBI Taxonomy" id="3122049"/>
    <lineage>
        <taxon>Bacteria</taxon>
        <taxon>Bacillati</taxon>
        <taxon>Actinomycetota</taxon>
        <taxon>Actinomycetes</taxon>
        <taxon>Micrococcales</taxon>
        <taxon>Microbacteriaceae</taxon>
        <taxon>Microbacterium</taxon>
    </lineage>
</organism>
<dbReference type="Pfam" id="PF10944">
    <property type="entry name" value="DUF2630"/>
    <property type="match status" value="1"/>
</dbReference>
<name>A0ABU8LHR1_9MICO</name>
<comment type="caution">
    <text evidence="2">The sequence shown here is derived from an EMBL/GenBank/DDBJ whole genome shotgun (WGS) entry which is preliminary data.</text>
</comment>
<keyword evidence="3" id="KW-1185">Reference proteome</keyword>
<reference evidence="2 3" key="1">
    <citation type="submission" date="2024-02" db="EMBL/GenBank/DDBJ databases">
        <authorList>
            <person name="Saticioglu I.B."/>
        </authorList>
    </citation>
    <scope>NUCLEOTIDE SEQUENCE [LARGE SCALE GENOMIC DNA]</scope>
    <source>
        <strain evidence="2 3">Mu-43</strain>
    </source>
</reference>
<dbReference type="InterPro" id="IPR020311">
    <property type="entry name" value="Uncharacterised_Rv0898c"/>
</dbReference>
<evidence type="ECO:0000313" key="2">
    <source>
        <dbReference type="EMBL" id="MEJ1090864.1"/>
    </source>
</evidence>
<gene>
    <name evidence="2" type="ORF">WDU93_04085</name>
</gene>
<proteinExistence type="predicted"/>
<dbReference type="Proteomes" id="UP001366085">
    <property type="component" value="Unassembled WGS sequence"/>
</dbReference>
<dbReference type="RefSeq" id="WP_337317817.1">
    <property type="nucleotide sequence ID" value="NZ_JBBDGN010000002.1"/>
</dbReference>